<dbReference type="GO" id="GO:0006508">
    <property type="term" value="P:proteolysis"/>
    <property type="evidence" value="ECO:0007669"/>
    <property type="project" value="UniProtKB-KW"/>
</dbReference>
<dbReference type="EMBL" id="FSRJ01000006">
    <property type="protein sequence ID" value="SIO28639.1"/>
    <property type="molecule type" value="Genomic_DNA"/>
</dbReference>
<feature type="transmembrane region" description="Helical" evidence="1">
    <location>
        <begin position="187"/>
        <end position="206"/>
    </location>
</feature>
<feature type="transmembrane region" description="Helical" evidence="1">
    <location>
        <begin position="246"/>
        <end position="268"/>
    </location>
</feature>
<feature type="domain" description="CAAX prenyl protease 2/Lysostaphin resistance protein A-like" evidence="2">
    <location>
        <begin position="128"/>
        <end position="225"/>
    </location>
</feature>
<sequence length="285" mass="31001">MTDHASESRWQAFWNRGGWWKAFGLAAVYLALYLGTGWVVDTLGADVIDFENLFGDPLSVFLAIGMPVIVGSIILLVFSWSLGWIPKPLFTKQPVRGSWWMWIAPALVLIPVLLRLFGTDYSQYSGGVIAVTFFVGIFVGVSEELLTRGLAVTLLRKHGYNEWVVAVLSSLIFAMLHSSNVLSGQPILTVLATMGYTFVFGIMMYLTLRVTGNLIWPILLHAITDPTTFLATGGIDVAAAGAQSPLLALVTPATLLMAVFALIALIFIRGRAKQDVPGLETAPLV</sequence>
<evidence type="ECO:0000313" key="4">
    <source>
        <dbReference type="Proteomes" id="UP000184699"/>
    </source>
</evidence>
<dbReference type="RefSeq" id="WP_074261922.1">
    <property type="nucleotide sequence ID" value="NZ_FSRJ01000006.1"/>
</dbReference>
<keyword evidence="1" id="KW-0472">Membrane</keyword>
<evidence type="ECO:0000259" key="2">
    <source>
        <dbReference type="Pfam" id="PF02517"/>
    </source>
</evidence>
<keyword evidence="1" id="KW-1133">Transmembrane helix</keyword>
<reference evidence="4" key="1">
    <citation type="submission" date="2016-11" db="EMBL/GenBank/DDBJ databases">
        <authorList>
            <person name="Varghese N."/>
            <person name="Submissions S."/>
        </authorList>
    </citation>
    <scope>NUCLEOTIDE SEQUENCE [LARGE SCALE GENOMIC DNA]</scope>
    <source>
        <strain evidence="4">DSM 8595</strain>
    </source>
</reference>
<dbReference type="GO" id="GO:0004175">
    <property type="term" value="F:endopeptidase activity"/>
    <property type="evidence" value="ECO:0007669"/>
    <property type="project" value="UniProtKB-ARBA"/>
</dbReference>
<keyword evidence="1" id="KW-0812">Transmembrane</keyword>
<keyword evidence="3" id="KW-0645">Protease</keyword>
<gene>
    <name evidence="3" type="ORF">SAMN05443544_3792</name>
</gene>
<dbReference type="GO" id="GO:0080120">
    <property type="term" value="P:CAAX-box protein maturation"/>
    <property type="evidence" value="ECO:0007669"/>
    <property type="project" value="UniProtKB-ARBA"/>
</dbReference>
<proteinExistence type="predicted"/>
<feature type="transmembrane region" description="Helical" evidence="1">
    <location>
        <begin position="60"/>
        <end position="85"/>
    </location>
</feature>
<protein>
    <submittedName>
        <fullName evidence="3">CAAX protease self-immunity</fullName>
    </submittedName>
</protein>
<dbReference type="STRING" id="232089.SAMN05443544_3792"/>
<feature type="transmembrane region" description="Helical" evidence="1">
    <location>
        <begin position="97"/>
        <end position="118"/>
    </location>
</feature>
<evidence type="ECO:0000256" key="1">
    <source>
        <dbReference type="SAM" id="Phobius"/>
    </source>
</evidence>
<dbReference type="InterPro" id="IPR003675">
    <property type="entry name" value="Rce1/LyrA-like_dom"/>
</dbReference>
<organism evidence="3 4">
    <name type="scientific">Agromyces cerinus subsp. cerinus</name>
    <dbReference type="NCBI Taxonomy" id="232089"/>
    <lineage>
        <taxon>Bacteria</taxon>
        <taxon>Bacillati</taxon>
        <taxon>Actinomycetota</taxon>
        <taxon>Actinomycetes</taxon>
        <taxon>Micrococcales</taxon>
        <taxon>Microbacteriaceae</taxon>
        <taxon>Agromyces</taxon>
    </lineage>
</organism>
<evidence type="ECO:0000313" key="3">
    <source>
        <dbReference type="EMBL" id="SIO28639.1"/>
    </source>
</evidence>
<dbReference type="PANTHER" id="PTHR36435">
    <property type="entry name" value="SLR1288 PROTEIN"/>
    <property type="match status" value="1"/>
</dbReference>
<dbReference type="PANTHER" id="PTHR36435:SF1">
    <property type="entry name" value="CAAX AMINO TERMINAL PROTEASE FAMILY PROTEIN"/>
    <property type="match status" value="1"/>
</dbReference>
<dbReference type="OrthoDB" id="4772204at2"/>
<dbReference type="Proteomes" id="UP000184699">
    <property type="component" value="Unassembled WGS sequence"/>
</dbReference>
<feature type="transmembrane region" description="Helical" evidence="1">
    <location>
        <begin position="218"/>
        <end position="240"/>
    </location>
</feature>
<feature type="transmembrane region" description="Helical" evidence="1">
    <location>
        <begin position="124"/>
        <end position="142"/>
    </location>
</feature>
<keyword evidence="4" id="KW-1185">Reference proteome</keyword>
<dbReference type="Pfam" id="PF02517">
    <property type="entry name" value="Rce1-like"/>
    <property type="match status" value="1"/>
</dbReference>
<dbReference type="InterPro" id="IPR052710">
    <property type="entry name" value="CAAX_protease"/>
</dbReference>
<feature type="transmembrane region" description="Helical" evidence="1">
    <location>
        <begin position="20"/>
        <end position="40"/>
    </location>
</feature>
<name>A0A1N6I9J2_9MICO</name>
<keyword evidence="3" id="KW-0378">Hydrolase</keyword>
<dbReference type="AlphaFoldDB" id="A0A1N6I9J2"/>
<accession>A0A1N6I9J2</accession>
<feature type="transmembrane region" description="Helical" evidence="1">
    <location>
        <begin position="163"/>
        <end position="181"/>
    </location>
</feature>
<dbReference type="PRINTS" id="PR01414">
    <property type="entry name" value="CCMBBIOGNSIS"/>
</dbReference>